<evidence type="ECO:0000313" key="2">
    <source>
        <dbReference type="EMBL" id="BED92808.1"/>
    </source>
</evidence>
<name>A0AA48HWR8_9FIRM</name>
<reference evidence="2" key="1">
    <citation type="journal article" date="2023" name="ISME J.">
        <title>Emergence of putative energy parasites within Clostridia revealed by genome analysis of a novel endosymbiotic clade.</title>
        <authorList>
            <person name="Takahashi K."/>
            <person name="Kuwahara H."/>
            <person name="Horikawa Y."/>
            <person name="Izawa K."/>
            <person name="Kato D."/>
            <person name="Inagaki T."/>
            <person name="Yuki M."/>
            <person name="Ohkuma M."/>
            <person name="Hongoh Y."/>
        </authorList>
    </citation>
    <scope>NUCLEOTIDE SEQUENCE</scope>
    <source>
        <strain evidence="2">RsTa-C01</strain>
    </source>
</reference>
<proteinExistence type="predicted"/>
<protein>
    <submittedName>
        <fullName evidence="2">Uncharacterized protein</fullName>
    </submittedName>
</protein>
<evidence type="ECO:0000256" key="1">
    <source>
        <dbReference type="SAM" id="Coils"/>
    </source>
</evidence>
<keyword evidence="1" id="KW-0175">Coiled coil</keyword>
<dbReference type="Proteomes" id="UP001335720">
    <property type="component" value="Chromosome"/>
</dbReference>
<gene>
    <name evidence="2" type="ORF">RsTaC01_0693</name>
</gene>
<sequence>MTNNEELINILKDVDKLKELTNAEKKFGIQGVKNIVSKFGLEISLEEITRIVEALKNAIKIAHKTQEELVENLENVPNITAEKFLKSDIIQNTDNLEKLVSASSVQEAKDMISKFGLEISLGETSKVVEILQNAIENAQEAQKELVEDLENVAGGIAGKFLENNAWNIANSVFIVAATDVEKN</sequence>
<organism evidence="2">
    <name type="scientific">Candidatus Paraimprobicoccus trichonymphae</name>
    <dbReference type="NCBI Taxonomy" id="3033793"/>
    <lineage>
        <taxon>Bacteria</taxon>
        <taxon>Bacillati</taxon>
        <taxon>Bacillota</taxon>
        <taxon>Clostridia</taxon>
        <taxon>Candidatus Paraimprobicoccus</taxon>
    </lineage>
</organism>
<dbReference type="AlphaFoldDB" id="A0AA48HWR8"/>
<dbReference type="EMBL" id="AP027925">
    <property type="protein sequence ID" value="BED92808.1"/>
    <property type="molecule type" value="Genomic_DNA"/>
</dbReference>
<feature type="coiled-coil region" evidence="1">
    <location>
        <begin position="121"/>
        <end position="151"/>
    </location>
</feature>
<dbReference type="KEGG" id="ptrh:RsTaC01_0693"/>
<accession>A0AA48HWR8</accession>